<keyword evidence="3" id="KW-1185">Reference proteome</keyword>
<feature type="region of interest" description="Disordered" evidence="1">
    <location>
        <begin position="80"/>
        <end position="110"/>
    </location>
</feature>
<evidence type="ECO:0000313" key="2">
    <source>
        <dbReference type="EMBL" id="PLW37907.1"/>
    </source>
</evidence>
<gene>
    <name evidence="2" type="ORF">PCANC_15155</name>
</gene>
<protein>
    <submittedName>
        <fullName evidence="2">Uncharacterized protein</fullName>
    </submittedName>
</protein>
<sequence>MTTRKKCEAKRAYIRYVVGAGHRELDWVKLDGNHPLRALSVEWVVVVVAVRLQSALWPALQAPGAPNLLSAVADALAELRKTLDGPPEAPEMSDGETGRNRSSLGDTGAW</sequence>
<comment type="caution">
    <text evidence="2">The sequence shown here is derived from an EMBL/GenBank/DDBJ whole genome shotgun (WGS) entry which is preliminary data.</text>
</comment>
<accession>A0A2N5UJT1</accession>
<organism evidence="2 3">
    <name type="scientific">Puccinia coronata f. sp. avenae</name>
    <dbReference type="NCBI Taxonomy" id="200324"/>
    <lineage>
        <taxon>Eukaryota</taxon>
        <taxon>Fungi</taxon>
        <taxon>Dikarya</taxon>
        <taxon>Basidiomycota</taxon>
        <taxon>Pucciniomycotina</taxon>
        <taxon>Pucciniomycetes</taxon>
        <taxon>Pucciniales</taxon>
        <taxon>Pucciniaceae</taxon>
        <taxon>Puccinia</taxon>
    </lineage>
</organism>
<dbReference type="EMBL" id="PGCJ01000215">
    <property type="protein sequence ID" value="PLW37907.1"/>
    <property type="molecule type" value="Genomic_DNA"/>
</dbReference>
<dbReference type="AlphaFoldDB" id="A0A2N5UJT1"/>
<dbReference type="Proteomes" id="UP000235388">
    <property type="component" value="Unassembled WGS sequence"/>
</dbReference>
<proteinExistence type="predicted"/>
<name>A0A2N5UJT1_9BASI</name>
<evidence type="ECO:0000256" key="1">
    <source>
        <dbReference type="SAM" id="MobiDB-lite"/>
    </source>
</evidence>
<reference evidence="2 3" key="1">
    <citation type="submission" date="2017-11" db="EMBL/GenBank/DDBJ databases">
        <title>De novo assembly and phasing of dikaryotic genomes from two isolates of Puccinia coronata f. sp. avenae, the causal agent of oat crown rust.</title>
        <authorList>
            <person name="Miller M.E."/>
            <person name="Zhang Y."/>
            <person name="Omidvar V."/>
            <person name="Sperschneider J."/>
            <person name="Schwessinger B."/>
            <person name="Raley C."/>
            <person name="Palmer J.M."/>
            <person name="Garnica D."/>
            <person name="Upadhyaya N."/>
            <person name="Rathjen J."/>
            <person name="Taylor J.M."/>
            <person name="Park R.F."/>
            <person name="Dodds P.N."/>
            <person name="Hirsch C.D."/>
            <person name="Kianian S.F."/>
            <person name="Figueroa M."/>
        </authorList>
    </citation>
    <scope>NUCLEOTIDE SEQUENCE [LARGE SCALE GENOMIC DNA]</scope>
    <source>
        <strain evidence="2">12NC29</strain>
    </source>
</reference>
<evidence type="ECO:0000313" key="3">
    <source>
        <dbReference type="Proteomes" id="UP000235388"/>
    </source>
</evidence>
<feature type="compositionally biased region" description="Polar residues" evidence="1">
    <location>
        <begin position="100"/>
        <end position="110"/>
    </location>
</feature>